<feature type="domain" description="UspA" evidence="2">
    <location>
        <begin position="158"/>
        <end position="279"/>
    </location>
</feature>
<gene>
    <name evidence="3" type="ORF">JJQ90_19610</name>
</gene>
<organism evidence="3 4">
    <name type="scientific">Falsiroseomonas oleicola</name>
    <dbReference type="NCBI Taxonomy" id="2801474"/>
    <lineage>
        <taxon>Bacteria</taxon>
        <taxon>Pseudomonadati</taxon>
        <taxon>Pseudomonadota</taxon>
        <taxon>Alphaproteobacteria</taxon>
        <taxon>Acetobacterales</taxon>
        <taxon>Roseomonadaceae</taxon>
        <taxon>Falsiroseomonas</taxon>
    </lineage>
</organism>
<dbReference type="Pfam" id="PF00582">
    <property type="entry name" value="Usp"/>
    <property type="match status" value="1"/>
</dbReference>
<sequence length="281" mass="29598">MALRDLLVHLDGSARAAARLDFAAALAARHDAHLIGLHAVEASLPFAIPGDAAAATFGQIAERFRAEAAAKAARSRAAFEDKIRRDGLRGEWREADTLPADAVALHARYADLAVLGQPEPDSAEATEDGAILDAALFQSGRPVVVLPFAGRFTTAPDHIMIAWNAGREATRAVHDALPLLQAAAKVTVMAVNPRLGIGGHGDVPAADIALHLARHDVRATARHLVAEDLREADVLLNEAADTGVGLIVMGAYGHSRLRQMILGGVTRGIIGRMTVPVLLSH</sequence>
<comment type="similarity">
    <text evidence="1">Belongs to the universal stress protein A family.</text>
</comment>
<accession>A0ABS6HBY9</accession>
<dbReference type="CDD" id="cd00293">
    <property type="entry name" value="USP-like"/>
    <property type="match status" value="1"/>
</dbReference>
<dbReference type="InterPro" id="IPR006016">
    <property type="entry name" value="UspA"/>
</dbReference>
<proteinExistence type="inferred from homology"/>
<dbReference type="RefSeq" id="WP_216877955.1">
    <property type="nucleotide sequence ID" value="NZ_JAERQM010000006.1"/>
</dbReference>
<name>A0ABS6HBY9_9PROT</name>
<dbReference type="PANTHER" id="PTHR46268">
    <property type="entry name" value="STRESS RESPONSE PROTEIN NHAX"/>
    <property type="match status" value="1"/>
</dbReference>
<evidence type="ECO:0000259" key="2">
    <source>
        <dbReference type="Pfam" id="PF00582"/>
    </source>
</evidence>
<dbReference type="Proteomes" id="UP000689967">
    <property type="component" value="Unassembled WGS sequence"/>
</dbReference>
<evidence type="ECO:0000313" key="3">
    <source>
        <dbReference type="EMBL" id="MBU8545939.1"/>
    </source>
</evidence>
<reference evidence="3 4" key="1">
    <citation type="submission" date="2021-01" db="EMBL/GenBank/DDBJ databases">
        <title>Roseomonas sp. nov, a bacterium isolated from an oil production mixture in Yumen Oilfield.</title>
        <authorList>
            <person name="Wu D."/>
        </authorList>
    </citation>
    <scope>NUCLEOTIDE SEQUENCE [LARGE SCALE GENOMIC DNA]</scope>
    <source>
        <strain evidence="3 4">ROY-5-3</strain>
    </source>
</reference>
<dbReference type="EMBL" id="JAERQM010000006">
    <property type="protein sequence ID" value="MBU8545939.1"/>
    <property type="molecule type" value="Genomic_DNA"/>
</dbReference>
<protein>
    <submittedName>
        <fullName evidence="3">Universal stress protein</fullName>
    </submittedName>
</protein>
<evidence type="ECO:0000256" key="1">
    <source>
        <dbReference type="ARBA" id="ARBA00008791"/>
    </source>
</evidence>
<dbReference type="PANTHER" id="PTHR46268:SF15">
    <property type="entry name" value="UNIVERSAL STRESS PROTEIN HP_0031"/>
    <property type="match status" value="1"/>
</dbReference>
<evidence type="ECO:0000313" key="4">
    <source>
        <dbReference type="Proteomes" id="UP000689967"/>
    </source>
</evidence>
<keyword evidence="4" id="KW-1185">Reference proteome</keyword>
<comment type="caution">
    <text evidence="3">The sequence shown here is derived from an EMBL/GenBank/DDBJ whole genome shotgun (WGS) entry which is preliminary data.</text>
</comment>